<gene>
    <name evidence="17" type="primary">Hr38</name>
    <name evidence="17" type="ORF">Bhyg_01893</name>
</gene>
<dbReference type="GO" id="GO:0035259">
    <property type="term" value="F:nuclear glucocorticoid receptor binding"/>
    <property type="evidence" value="ECO:0007669"/>
    <property type="project" value="TreeGrafter"/>
</dbReference>
<feature type="compositionally biased region" description="Low complexity" evidence="14">
    <location>
        <begin position="386"/>
        <end position="427"/>
    </location>
</feature>
<evidence type="ECO:0000256" key="10">
    <source>
        <dbReference type="ARBA" id="ARBA00065130"/>
    </source>
</evidence>
<feature type="non-terminal residue" evidence="17">
    <location>
        <position position="774"/>
    </location>
</feature>
<evidence type="ECO:0000256" key="4">
    <source>
        <dbReference type="ARBA" id="ARBA00022833"/>
    </source>
</evidence>
<dbReference type="SMART" id="SM00399">
    <property type="entry name" value="ZnF_C4"/>
    <property type="match status" value="1"/>
</dbReference>
<evidence type="ECO:0000256" key="3">
    <source>
        <dbReference type="ARBA" id="ARBA00022771"/>
    </source>
</evidence>
<dbReference type="EMBL" id="WJQU01000001">
    <property type="protein sequence ID" value="KAJ6646680.1"/>
    <property type="molecule type" value="Genomic_DNA"/>
</dbReference>
<dbReference type="GO" id="GO:0008270">
    <property type="term" value="F:zinc ion binding"/>
    <property type="evidence" value="ECO:0007669"/>
    <property type="project" value="UniProtKB-KW"/>
</dbReference>
<accession>A0A9Q0NAC6</accession>
<evidence type="ECO:0000256" key="14">
    <source>
        <dbReference type="SAM" id="MobiDB-lite"/>
    </source>
</evidence>
<dbReference type="InterPro" id="IPR001723">
    <property type="entry name" value="Nuclear_hrmn_rcpt"/>
</dbReference>
<organism evidence="17 18">
    <name type="scientific">Pseudolycoriella hygida</name>
    <dbReference type="NCBI Taxonomy" id="35572"/>
    <lineage>
        <taxon>Eukaryota</taxon>
        <taxon>Metazoa</taxon>
        <taxon>Ecdysozoa</taxon>
        <taxon>Arthropoda</taxon>
        <taxon>Hexapoda</taxon>
        <taxon>Insecta</taxon>
        <taxon>Pterygota</taxon>
        <taxon>Neoptera</taxon>
        <taxon>Endopterygota</taxon>
        <taxon>Diptera</taxon>
        <taxon>Nematocera</taxon>
        <taxon>Sciaroidea</taxon>
        <taxon>Sciaridae</taxon>
        <taxon>Pseudolycoriella</taxon>
    </lineage>
</organism>
<feature type="domain" description="NR LBD" evidence="16">
    <location>
        <begin position="536"/>
        <end position="771"/>
    </location>
</feature>
<dbReference type="GO" id="GO:0005667">
    <property type="term" value="C:transcription regulator complex"/>
    <property type="evidence" value="ECO:0007669"/>
    <property type="project" value="TreeGrafter"/>
</dbReference>
<evidence type="ECO:0000256" key="5">
    <source>
        <dbReference type="ARBA" id="ARBA00023015"/>
    </source>
</evidence>
<dbReference type="PRINTS" id="PR01284">
    <property type="entry name" value="NUCLEARECPTR"/>
</dbReference>
<dbReference type="Proteomes" id="UP001151699">
    <property type="component" value="Chromosome A"/>
</dbReference>
<keyword evidence="8 13" id="KW-0675">Receptor</keyword>
<dbReference type="SMART" id="SM00430">
    <property type="entry name" value="HOLI"/>
    <property type="match status" value="1"/>
</dbReference>
<name>A0A9Q0NAC6_9DIPT</name>
<dbReference type="Pfam" id="PF00104">
    <property type="entry name" value="Hormone_recep"/>
    <property type="match status" value="1"/>
</dbReference>
<dbReference type="GO" id="GO:0071376">
    <property type="term" value="P:cellular response to corticotropin-releasing hormone stimulus"/>
    <property type="evidence" value="ECO:0007669"/>
    <property type="project" value="TreeGrafter"/>
</dbReference>
<dbReference type="PROSITE" id="PS51030">
    <property type="entry name" value="NUCLEAR_REC_DBD_2"/>
    <property type="match status" value="1"/>
</dbReference>
<feature type="domain" description="Nuclear receptor" evidence="15">
    <location>
        <begin position="437"/>
        <end position="512"/>
    </location>
</feature>
<dbReference type="PANTHER" id="PTHR24085">
    <property type="entry name" value="NUCLEAR HORMONE RECEPTOR"/>
    <property type="match status" value="1"/>
</dbReference>
<dbReference type="SUPFAM" id="SSF57716">
    <property type="entry name" value="Glucocorticoid receptor-like (DNA-binding domain)"/>
    <property type="match status" value="1"/>
</dbReference>
<keyword evidence="3 13" id="KW-0863">Zinc-finger</keyword>
<keyword evidence="2 13" id="KW-0479">Metal-binding</keyword>
<keyword evidence="18" id="KW-1185">Reference proteome</keyword>
<feature type="region of interest" description="Disordered" evidence="14">
    <location>
        <begin position="181"/>
        <end position="201"/>
    </location>
</feature>
<evidence type="ECO:0000313" key="18">
    <source>
        <dbReference type="Proteomes" id="UP001151699"/>
    </source>
</evidence>
<dbReference type="InterPro" id="IPR035500">
    <property type="entry name" value="NHR-like_dom_sf"/>
</dbReference>
<evidence type="ECO:0000256" key="1">
    <source>
        <dbReference type="ARBA" id="ARBA00004123"/>
    </source>
</evidence>
<evidence type="ECO:0000256" key="6">
    <source>
        <dbReference type="ARBA" id="ARBA00023125"/>
    </source>
</evidence>
<dbReference type="PROSITE" id="PS51843">
    <property type="entry name" value="NR_LBD"/>
    <property type="match status" value="1"/>
</dbReference>
<dbReference type="PRINTS" id="PR00398">
    <property type="entry name" value="STRDHORMONER"/>
</dbReference>
<feature type="compositionally biased region" description="Polar residues" evidence="14">
    <location>
        <begin position="184"/>
        <end position="194"/>
    </location>
</feature>
<keyword evidence="5 13" id="KW-0805">Transcription regulation</keyword>
<dbReference type="Gene3D" id="1.10.565.10">
    <property type="entry name" value="Retinoid X Receptor"/>
    <property type="match status" value="1"/>
</dbReference>
<dbReference type="InterPro" id="IPR003070">
    <property type="entry name" value="NR4A1-3"/>
</dbReference>
<evidence type="ECO:0000256" key="13">
    <source>
        <dbReference type="RuleBase" id="RU004334"/>
    </source>
</evidence>
<dbReference type="Pfam" id="PF00105">
    <property type="entry name" value="zf-C4"/>
    <property type="match status" value="1"/>
</dbReference>
<evidence type="ECO:0000256" key="7">
    <source>
        <dbReference type="ARBA" id="ARBA00023163"/>
    </source>
</evidence>
<dbReference type="GO" id="GO:0000978">
    <property type="term" value="F:RNA polymerase II cis-regulatory region sequence-specific DNA binding"/>
    <property type="evidence" value="ECO:0007669"/>
    <property type="project" value="TreeGrafter"/>
</dbReference>
<keyword evidence="9 13" id="KW-0539">Nucleus</keyword>
<evidence type="ECO:0000259" key="16">
    <source>
        <dbReference type="PROSITE" id="PS51843"/>
    </source>
</evidence>
<dbReference type="AlphaFoldDB" id="A0A9Q0NAC6"/>
<dbReference type="FunFam" id="3.30.50.10:FF:000009">
    <property type="entry name" value="nuclear receptor subfamily 4 group A member 2"/>
    <property type="match status" value="1"/>
</dbReference>
<dbReference type="PRINTS" id="PR00047">
    <property type="entry name" value="STROIDFINGER"/>
</dbReference>
<evidence type="ECO:0000313" key="17">
    <source>
        <dbReference type="EMBL" id="KAJ6646680.1"/>
    </source>
</evidence>
<evidence type="ECO:0000256" key="12">
    <source>
        <dbReference type="ARBA" id="ARBA00075617"/>
    </source>
</evidence>
<evidence type="ECO:0000256" key="8">
    <source>
        <dbReference type="ARBA" id="ARBA00023170"/>
    </source>
</evidence>
<evidence type="ECO:0000256" key="9">
    <source>
        <dbReference type="ARBA" id="ARBA00023242"/>
    </source>
</evidence>
<keyword evidence="7 13" id="KW-0804">Transcription</keyword>
<dbReference type="GO" id="GO:0005634">
    <property type="term" value="C:nucleus"/>
    <property type="evidence" value="ECO:0007669"/>
    <property type="project" value="UniProtKB-SubCell"/>
</dbReference>
<dbReference type="InterPro" id="IPR013088">
    <property type="entry name" value="Znf_NHR/GATA"/>
</dbReference>
<keyword evidence="4 13" id="KW-0862">Zinc</keyword>
<evidence type="ECO:0000259" key="15">
    <source>
        <dbReference type="PROSITE" id="PS51030"/>
    </source>
</evidence>
<dbReference type="CDD" id="cd07072">
    <property type="entry name" value="NR_LBD_DHR38_like"/>
    <property type="match status" value="1"/>
</dbReference>
<dbReference type="Gene3D" id="3.30.50.10">
    <property type="entry name" value="Erythroid Transcription Factor GATA-1, subunit A"/>
    <property type="match status" value="1"/>
</dbReference>
<comment type="subcellular location">
    <subcellularLocation>
        <location evidence="1 13">Nucleus</location>
    </subcellularLocation>
</comment>
<comment type="similarity">
    <text evidence="13">Belongs to the nuclear hormone receptor family.</text>
</comment>
<dbReference type="PANTHER" id="PTHR24085:SF4">
    <property type="entry name" value="NUCLEAR HORMONE RECEPTOR HR38-RELATED"/>
    <property type="match status" value="1"/>
</dbReference>
<dbReference type="OrthoDB" id="5952118at2759"/>
<evidence type="ECO:0000256" key="2">
    <source>
        <dbReference type="ARBA" id="ARBA00022723"/>
    </source>
</evidence>
<dbReference type="GO" id="GO:0004879">
    <property type="term" value="F:nuclear receptor activity"/>
    <property type="evidence" value="ECO:0007669"/>
    <property type="project" value="InterPro"/>
</dbReference>
<dbReference type="InterPro" id="IPR001628">
    <property type="entry name" value="Znf_hrmn_rcpt"/>
</dbReference>
<dbReference type="PROSITE" id="PS00031">
    <property type="entry name" value="NUCLEAR_REC_DBD_1"/>
    <property type="match status" value="1"/>
</dbReference>
<dbReference type="SUPFAM" id="SSF48508">
    <property type="entry name" value="Nuclear receptor ligand-binding domain"/>
    <property type="match status" value="1"/>
</dbReference>
<comment type="caution">
    <text evidence="17">The sequence shown here is derived from an EMBL/GenBank/DDBJ whole genome shotgun (WGS) entry which is preliminary data.</text>
</comment>
<dbReference type="InterPro" id="IPR000536">
    <property type="entry name" value="Nucl_hrmn_rcpt_lig-bd"/>
</dbReference>
<sequence length="774" mass="85990">VANHFYGQTILENFNGIGDFNNNDTKEHFEDHKSASSLLAAVRAQQGIKNQQAGHSSIEDPAKVVKSESLESSMLLLQPQASFNSVSSFDLSSSSQQHQYCFDPSTFGSQNLDLFPEIVFPQQQSQQPQTSQSTYLLDTNRLTVQSLHSNSSSETLIGNNSQFGSADNVASNSILSPYRDENYRSSASSTTPTSIDDFIDRTSSSGENIGILTLRSSSDPVISLHCLESRQREEAAASQSDEQNLAHSSLPSFQETYSIKYNQLSSLGLKMDEDCYNVASPHHSAATYHHGHGHHPQAFHQDQYDYQHSNVQFATPNTAFYPFEQSGMYGPNVQQDSYSLPPFPNVSELHLSSLRRASLPLQRSESTSSSESPKPPRMSMLKTIRSASSSASTSPSCINNNNLSQANNNDTLTRTSSSSASSGNTPTNTPPHPHSPSQLCAVCGDIAACQHYGVRTCEGCKGFFKRTVQKGSKYVCLADKACPVDKRRRNRCQFCRFQKCLVVGMVKEVVRTDSLKGRRGRLPSKPKSPQESPPSPPVSMITALVRAHVDTTPDVSNLDYRQYREPSPLDPVLSEAEKVQQFYNLLTTSVDVIRQFADRLPGYTDLCQEDQELLFQSSCLELFVLRLSYRVRVDDTKMTFCNGVVLHKVQCQRSFGEWLATILDFSKSLHALETDISAFACLCGLTLVAERHGLKEPKKVEHLQAKIINSLRDHVTYNADAQRKPHYLSRLLGKLPELRSLSVQGLQRIFYLKLEDLVPAPPLIENMFVASLPF</sequence>
<proteinExistence type="inferred from homology"/>
<feature type="region of interest" description="Disordered" evidence="14">
    <location>
        <begin position="514"/>
        <end position="538"/>
    </location>
</feature>
<reference evidence="17" key="1">
    <citation type="submission" date="2022-07" db="EMBL/GenBank/DDBJ databases">
        <authorList>
            <person name="Trinca V."/>
            <person name="Uliana J.V.C."/>
            <person name="Torres T.T."/>
            <person name="Ward R.J."/>
            <person name="Monesi N."/>
        </authorList>
    </citation>
    <scope>NUCLEOTIDE SEQUENCE</scope>
    <source>
        <strain evidence="17">HSMRA1968</strain>
        <tissue evidence="17">Whole embryos</tissue>
    </source>
</reference>
<feature type="region of interest" description="Disordered" evidence="14">
    <location>
        <begin position="357"/>
        <end position="436"/>
    </location>
</feature>
<feature type="non-terminal residue" evidence="17">
    <location>
        <position position="1"/>
    </location>
</feature>
<evidence type="ECO:0000256" key="11">
    <source>
        <dbReference type="ARBA" id="ARBA00071265"/>
    </source>
</evidence>
<keyword evidence="6 13" id="KW-0238">DNA-binding</keyword>
<comment type="subunit">
    <text evidence="10">Forms a heterodimer with USP.</text>
</comment>
<protein>
    <recommendedName>
        <fullName evidence="11">Probable nuclear hormone receptor HR38</fullName>
    </recommendedName>
    <alternativeName>
        <fullName evidence="12">Nuclear receptor subfamily 4 group A member 4</fullName>
    </alternativeName>
</protein>
<dbReference type="CDD" id="cd06969">
    <property type="entry name" value="NR_DBD_NGFI-B"/>
    <property type="match status" value="1"/>
</dbReference>